<dbReference type="InterPro" id="IPR052634">
    <property type="entry name" value="Sperm_flagellar-bone_growth"/>
</dbReference>
<name>A0A401QLB0_SCYTO</name>
<dbReference type="PANTHER" id="PTHR14919">
    <property type="entry name" value="KPL2-RELATED"/>
    <property type="match status" value="1"/>
</dbReference>
<gene>
    <name evidence="1" type="ORF">scyTo_0026864</name>
</gene>
<organism evidence="1 2">
    <name type="scientific">Scyliorhinus torazame</name>
    <name type="common">Cloudy catshark</name>
    <name type="synonym">Catulus torazame</name>
    <dbReference type="NCBI Taxonomy" id="75743"/>
    <lineage>
        <taxon>Eukaryota</taxon>
        <taxon>Metazoa</taxon>
        <taxon>Chordata</taxon>
        <taxon>Craniata</taxon>
        <taxon>Vertebrata</taxon>
        <taxon>Chondrichthyes</taxon>
        <taxon>Elasmobranchii</taxon>
        <taxon>Galeomorphii</taxon>
        <taxon>Galeoidea</taxon>
        <taxon>Carcharhiniformes</taxon>
        <taxon>Scyliorhinidae</taxon>
        <taxon>Scyliorhinus</taxon>
    </lineage>
</organism>
<dbReference type="EMBL" id="BFAA01252590">
    <property type="protein sequence ID" value="GCB86175.1"/>
    <property type="molecule type" value="Genomic_DNA"/>
</dbReference>
<keyword evidence="2" id="KW-1185">Reference proteome</keyword>
<dbReference type="PANTHER" id="PTHR14919:SF0">
    <property type="entry name" value="SPERM FLAGELLAR PROTEIN 2"/>
    <property type="match status" value="1"/>
</dbReference>
<reference evidence="1 2" key="1">
    <citation type="journal article" date="2018" name="Nat. Ecol. Evol.">
        <title>Shark genomes provide insights into elasmobranch evolution and the origin of vertebrates.</title>
        <authorList>
            <person name="Hara Y"/>
            <person name="Yamaguchi K"/>
            <person name="Onimaru K"/>
            <person name="Kadota M"/>
            <person name="Koyanagi M"/>
            <person name="Keeley SD"/>
            <person name="Tatsumi K"/>
            <person name="Tanaka K"/>
            <person name="Motone F"/>
            <person name="Kageyama Y"/>
            <person name="Nozu R"/>
            <person name="Adachi N"/>
            <person name="Nishimura O"/>
            <person name="Nakagawa R"/>
            <person name="Tanegashima C"/>
            <person name="Kiyatake I"/>
            <person name="Matsumoto R"/>
            <person name="Murakumo K"/>
            <person name="Nishida K"/>
            <person name="Terakita A"/>
            <person name="Kuratani S"/>
            <person name="Sato K"/>
            <person name="Hyodo S Kuraku.S."/>
        </authorList>
    </citation>
    <scope>NUCLEOTIDE SEQUENCE [LARGE SCALE GENOMIC DNA]</scope>
</reference>
<comment type="caution">
    <text evidence="1">The sequence shown here is derived from an EMBL/GenBank/DDBJ whole genome shotgun (WGS) entry which is preliminary data.</text>
</comment>
<evidence type="ECO:0000313" key="2">
    <source>
        <dbReference type="Proteomes" id="UP000288216"/>
    </source>
</evidence>
<sequence>MIFMVLFVSREDYQEYLQLRPDHKQEFVSQWQGDYNSISEDLRLDEDVKAELLLRLY</sequence>
<dbReference type="Proteomes" id="UP000288216">
    <property type="component" value="Unassembled WGS sequence"/>
</dbReference>
<feature type="non-terminal residue" evidence="1">
    <location>
        <position position="57"/>
    </location>
</feature>
<dbReference type="OrthoDB" id="62528at2759"/>
<dbReference type="AlphaFoldDB" id="A0A401QLB0"/>
<proteinExistence type="predicted"/>
<dbReference type="STRING" id="75743.A0A401QLB0"/>
<evidence type="ECO:0000313" key="1">
    <source>
        <dbReference type="EMBL" id="GCB86175.1"/>
    </source>
</evidence>
<accession>A0A401QLB0</accession>
<protein>
    <submittedName>
        <fullName evidence="1">Uncharacterized protein</fullName>
    </submittedName>
</protein>